<dbReference type="EMBL" id="SHOA02000013">
    <property type="protein sequence ID" value="TDH65292.1"/>
    <property type="molecule type" value="Genomic_DNA"/>
</dbReference>
<dbReference type="Proteomes" id="UP000294530">
    <property type="component" value="Unassembled WGS sequence"/>
</dbReference>
<organism evidence="3 4">
    <name type="scientific">Bremia lactucae</name>
    <name type="common">Lettuce downy mildew</name>
    <dbReference type="NCBI Taxonomy" id="4779"/>
    <lineage>
        <taxon>Eukaryota</taxon>
        <taxon>Sar</taxon>
        <taxon>Stramenopiles</taxon>
        <taxon>Oomycota</taxon>
        <taxon>Peronosporomycetes</taxon>
        <taxon>Peronosporales</taxon>
        <taxon>Peronosporaceae</taxon>
        <taxon>Bremia</taxon>
    </lineage>
</organism>
<dbReference type="GeneID" id="94348874"/>
<dbReference type="OrthoDB" id="2423701at2759"/>
<evidence type="ECO:0000313" key="4">
    <source>
        <dbReference type="Proteomes" id="UP000294530"/>
    </source>
</evidence>
<dbReference type="SMART" id="SM00028">
    <property type="entry name" value="TPR"/>
    <property type="match status" value="3"/>
</dbReference>
<dbReference type="InterPro" id="IPR019734">
    <property type="entry name" value="TPR_rpt"/>
</dbReference>
<dbReference type="GO" id="GO:0051879">
    <property type="term" value="F:Hsp90 protein binding"/>
    <property type="evidence" value="ECO:0007669"/>
    <property type="project" value="TreeGrafter"/>
</dbReference>
<keyword evidence="2" id="KW-0802">TPR repeat</keyword>
<proteinExistence type="predicted"/>
<dbReference type="SUPFAM" id="SSF48452">
    <property type="entry name" value="TPR-like"/>
    <property type="match status" value="1"/>
</dbReference>
<dbReference type="Gene3D" id="2.60.120.620">
    <property type="entry name" value="q2cbj1_9rhob like domain"/>
    <property type="match status" value="1"/>
</dbReference>
<keyword evidence="1" id="KW-0677">Repeat</keyword>
<protein>
    <submittedName>
        <fullName evidence="3">Uncharacterized protein</fullName>
    </submittedName>
</protein>
<gene>
    <name evidence="3" type="ORF">CCR75_005120</name>
</gene>
<name>A0A976FEF8_BRELC</name>
<evidence type="ECO:0000256" key="2">
    <source>
        <dbReference type="ARBA" id="ARBA00022803"/>
    </source>
</evidence>
<evidence type="ECO:0000313" key="3">
    <source>
        <dbReference type="EMBL" id="TDH65292.1"/>
    </source>
</evidence>
<dbReference type="PANTHER" id="PTHR22904:SF523">
    <property type="entry name" value="STRESS-INDUCED-PHOSPHOPROTEIN 1"/>
    <property type="match status" value="1"/>
</dbReference>
<dbReference type="PANTHER" id="PTHR22904">
    <property type="entry name" value="TPR REPEAT CONTAINING PROTEIN"/>
    <property type="match status" value="1"/>
</dbReference>
<dbReference type="RefSeq" id="XP_067814791.1">
    <property type="nucleotide sequence ID" value="XM_067963203.1"/>
</dbReference>
<reference evidence="3 4" key="1">
    <citation type="journal article" date="2021" name="Genome Biol.">
        <title>AFLAP: assembly-free linkage analysis pipeline using k-mers from genome sequencing data.</title>
        <authorList>
            <person name="Fletcher K."/>
            <person name="Zhang L."/>
            <person name="Gil J."/>
            <person name="Han R."/>
            <person name="Cavanaugh K."/>
            <person name="Michelmore R."/>
        </authorList>
    </citation>
    <scope>NUCLEOTIDE SEQUENCE [LARGE SCALE GENOMIC DNA]</scope>
    <source>
        <strain evidence="3 4">SF5</strain>
    </source>
</reference>
<sequence length="555" mass="62208">MADLVEADAVGSFDPNATGKAEQLRQDGNEAFRRREFLKAKDLYTEAILLQSGHSVLYGNRSAANHHLDEYEAARADAEIAIKLSPNWSKGYLRKAIACESLNDWRNAIAAYEQILRLAEVQSSSEATKAAERVKVLKKKIGTQNIVRKGFLTGEVKGSLYSEKEGMDQDATWRSWKLMLSKLLDGCNKRGKNSCGESVVLNDGIFAKLLQEDEFQRLIYPGIPKEQLVYAPKNLQMLLEDPWYEQELLTLMPKVQAKAASVLINVKKKGADQGDVMDMATERMFMPQVLQEAFGREVLAMVHRVNHQKHVQLANDTRLLADINSDFASWDQLNETFVDELLNDQGNERGVAVMDNFMGNEWTQLLLNDVTRMAKNGLFMSPVPNIGAVRRQTVGSETVAGAKLCFVELQDCKIEYPALAELIEKLHALPYEINKKRPTKAKLCAQFGHSTAIQYLPSGHMQPLRLDCGTGDKDNGVKITCIYFFNQIAAEKTSILRLQMNAVKNASVRDIIPKADCLVAFQSQSVLNEITVVPDGEDLFYLSFWIHGRAIVMTK</sequence>
<comment type="caution">
    <text evidence="3">The sequence shown here is derived from an EMBL/GenBank/DDBJ whole genome shotgun (WGS) entry which is preliminary data.</text>
</comment>
<evidence type="ECO:0000256" key="1">
    <source>
        <dbReference type="ARBA" id="ARBA00022737"/>
    </source>
</evidence>
<dbReference type="KEGG" id="blac:94348874"/>
<dbReference type="Gene3D" id="1.25.40.10">
    <property type="entry name" value="Tetratricopeptide repeat domain"/>
    <property type="match status" value="1"/>
</dbReference>
<dbReference type="InterPro" id="IPR011990">
    <property type="entry name" value="TPR-like_helical_dom_sf"/>
</dbReference>
<accession>A0A976FEF8</accession>
<keyword evidence="4" id="KW-1185">Reference proteome</keyword>
<dbReference type="AlphaFoldDB" id="A0A976FEF8"/>